<name>A0A5C4TJX7_FRUSA</name>
<feature type="domain" description="Regulator of chromosome segregation-like C-terminal" evidence="2">
    <location>
        <begin position="31"/>
        <end position="70"/>
    </location>
</feature>
<dbReference type="Proteomes" id="UP000313312">
    <property type="component" value="Unassembled WGS sequence"/>
</dbReference>
<protein>
    <recommendedName>
        <fullName evidence="2">Regulator of chromosome segregation-like C-terminal domain-containing protein</fullName>
    </recommendedName>
</protein>
<dbReference type="AlphaFoldDB" id="A0A5C4TJX7"/>
<feature type="coiled-coil region" evidence="1">
    <location>
        <begin position="26"/>
        <end position="53"/>
    </location>
</feature>
<organism evidence="3 4">
    <name type="scientific">Fructilactobacillus sanfranciscensis</name>
    <name type="common">Lactobacillus sanfranciscensis</name>
    <dbReference type="NCBI Taxonomy" id="1625"/>
    <lineage>
        <taxon>Bacteria</taxon>
        <taxon>Bacillati</taxon>
        <taxon>Bacillota</taxon>
        <taxon>Bacilli</taxon>
        <taxon>Lactobacillales</taxon>
        <taxon>Lactobacillaceae</taxon>
        <taxon>Fructilactobacillus</taxon>
    </lineage>
</organism>
<sequence length="106" mass="12514">MLESFDKENYQKRQDKNDNVVDKQMLDVLAEQLRVKDQQIAELNKALDQQQQLSLITTQENRQLKEKINELGGYLNSDNRKVDKTKEPTQVHEEQVGFWGRLFGKH</sequence>
<dbReference type="RefSeq" id="WP_139554992.1">
    <property type="nucleotide sequence ID" value="NZ_JARBEV010000018.1"/>
</dbReference>
<evidence type="ECO:0000313" key="4">
    <source>
        <dbReference type="Proteomes" id="UP000313312"/>
    </source>
</evidence>
<dbReference type="Pfam" id="PF04394">
    <property type="entry name" value="DUF536"/>
    <property type="match status" value="1"/>
</dbReference>
<evidence type="ECO:0000256" key="1">
    <source>
        <dbReference type="SAM" id="Coils"/>
    </source>
</evidence>
<gene>
    <name evidence="3" type="ORF">DID87_05295</name>
</gene>
<evidence type="ECO:0000313" key="3">
    <source>
        <dbReference type="EMBL" id="TNK90148.1"/>
    </source>
</evidence>
<dbReference type="InterPro" id="IPR007489">
    <property type="entry name" value="RocS-like_C"/>
</dbReference>
<accession>A0A5C4TJX7</accession>
<proteinExistence type="predicted"/>
<dbReference type="EMBL" id="QFCR01000016">
    <property type="protein sequence ID" value="TNK90148.1"/>
    <property type="molecule type" value="Genomic_DNA"/>
</dbReference>
<keyword evidence="1" id="KW-0175">Coiled coil</keyword>
<comment type="caution">
    <text evidence="3">The sequence shown here is derived from an EMBL/GenBank/DDBJ whole genome shotgun (WGS) entry which is preliminary data.</text>
</comment>
<reference evidence="3 4" key="1">
    <citation type="submission" date="2018-05" db="EMBL/GenBank/DDBJ databases">
        <title>Lactobacillus sanfranciscensis Ah4 draft denome sequence.</title>
        <authorList>
            <person name="Zhang G."/>
        </authorList>
    </citation>
    <scope>NUCLEOTIDE SEQUENCE [LARGE SCALE GENOMIC DNA]</scope>
    <source>
        <strain evidence="3 4">Ah4</strain>
    </source>
</reference>
<evidence type="ECO:0000259" key="2">
    <source>
        <dbReference type="Pfam" id="PF04394"/>
    </source>
</evidence>